<protein>
    <submittedName>
        <fullName evidence="1">Uncharacterized protein</fullName>
    </submittedName>
</protein>
<reference evidence="1 2" key="1">
    <citation type="submission" date="2016-06" db="EMBL/GenBank/DDBJ databases">
        <authorList>
            <person name="Kjaerup R.B."/>
            <person name="Dalgaard T.S."/>
            <person name="Juul-Madsen H.R."/>
        </authorList>
    </citation>
    <scope>NUCLEOTIDE SEQUENCE [LARGE SCALE GENOMIC DNA]</scope>
</reference>
<name>A0A1B2IEE3_9CAUD</name>
<organism evidence="1 2">
    <name type="scientific">Erwinia phage vB_EamM_Kwan</name>
    <dbReference type="NCBI Taxonomy" id="1883374"/>
    <lineage>
        <taxon>Viruses</taxon>
        <taxon>Duplodnaviria</taxon>
        <taxon>Heunggongvirae</taxon>
        <taxon>Uroviricota</taxon>
        <taxon>Caudoviricetes</taxon>
        <taxon>Chimalliviridae</taxon>
        <taxon>Wellingtonvirus</taxon>
        <taxon>Wellingtonvirus wellington</taxon>
    </lineage>
</organism>
<sequence>MTVKLHSLKDLVAALSPEDESIVTINENNGLDGAVKDRVNEAYAATLPTLSLEVPEDHKGKLVYQVTPTDMDGFRKHDANFGEALGSIIAPVVAAHVKANEDVAQLDLTVNVGNADFSTVFARPTSETPSEKEWASSIGFGYSTPKMKSLEGKVRKDFGKSFFETEDEE</sequence>
<dbReference type="GeneID" id="29062120"/>
<dbReference type="Proteomes" id="UP000202923">
    <property type="component" value="Genome"/>
</dbReference>
<dbReference type="EMBL" id="KX397369">
    <property type="protein sequence ID" value="ANZ49628.1"/>
    <property type="molecule type" value="Genomic_DNA"/>
</dbReference>
<dbReference type="RefSeq" id="YP_009278881.1">
    <property type="nucleotide sequence ID" value="NC_031010.1"/>
</dbReference>
<dbReference type="KEGG" id="vg:29062120"/>
<accession>A0A1B2IEE3</accession>
<dbReference type="OrthoDB" id="18921at10239"/>
<proteinExistence type="predicted"/>
<evidence type="ECO:0000313" key="1">
    <source>
        <dbReference type="EMBL" id="ANZ49628.1"/>
    </source>
</evidence>
<gene>
    <name evidence="1" type="ORF">KWAN_276</name>
</gene>
<evidence type="ECO:0000313" key="2">
    <source>
        <dbReference type="Proteomes" id="UP000202923"/>
    </source>
</evidence>